<organism evidence="2">
    <name type="scientific">Oikopleura dioica</name>
    <name type="common">Tunicate</name>
    <dbReference type="NCBI Taxonomy" id="34765"/>
    <lineage>
        <taxon>Eukaryota</taxon>
        <taxon>Metazoa</taxon>
        <taxon>Chordata</taxon>
        <taxon>Tunicata</taxon>
        <taxon>Appendicularia</taxon>
        <taxon>Copelata</taxon>
        <taxon>Oikopleuridae</taxon>
        <taxon>Oikopleura</taxon>
    </lineage>
</organism>
<evidence type="ECO:0000256" key="1">
    <source>
        <dbReference type="SAM" id="MobiDB-lite"/>
    </source>
</evidence>
<protein>
    <submittedName>
        <fullName evidence="2">Uncharacterized protein</fullName>
    </submittedName>
</protein>
<feature type="compositionally biased region" description="Basic and acidic residues" evidence="1">
    <location>
        <begin position="22"/>
        <end position="33"/>
    </location>
</feature>
<reference evidence="2" key="1">
    <citation type="journal article" date="2010" name="Science">
        <title>Plasticity of animal genome architecture unmasked by rapid evolution of a pelagic tunicate.</title>
        <authorList>
            <person name="Denoeud F."/>
            <person name="Henriet S."/>
            <person name="Mungpakdee S."/>
            <person name="Aury J.M."/>
            <person name="Da Silva C."/>
            <person name="Brinkmann H."/>
            <person name="Mikhaleva J."/>
            <person name="Olsen L.C."/>
            <person name="Jubin C."/>
            <person name="Canestro C."/>
            <person name="Bouquet J.M."/>
            <person name="Danks G."/>
            <person name="Poulain J."/>
            <person name="Campsteijn C."/>
            <person name="Adamski M."/>
            <person name="Cross I."/>
            <person name="Yadetie F."/>
            <person name="Muffato M."/>
            <person name="Louis A."/>
            <person name="Butcher S."/>
            <person name="Tsagkogeorga G."/>
            <person name="Konrad A."/>
            <person name="Singh S."/>
            <person name="Jensen M.F."/>
            <person name="Cong E.H."/>
            <person name="Eikeseth-Otteraa H."/>
            <person name="Noel B."/>
            <person name="Anthouard V."/>
            <person name="Porcel B.M."/>
            <person name="Kachouri-Lafond R."/>
            <person name="Nishino A."/>
            <person name="Ugolini M."/>
            <person name="Chourrout P."/>
            <person name="Nishida H."/>
            <person name="Aasland R."/>
            <person name="Huzurbazar S."/>
            <person name="Westhof E."/>
            <person name="Delsuc F."/>
            <person name="Lehrach H."/>
            <person name="Reinhardt R."/>
            <person name="Weissenbach J."/>
            <person name="Roy S.W."/>
            <person name="Artiguenave F."/>
            <person name="Postlethwait J.H."/>
            <person name="Manak J.R."/>
            <person name="Thompson E.M."/>
            <person name="Jaillon O."/>
            <person name="Du Pasquier L."/>
            <person name="Boudinot P."/>
            <person name="Liberles D.A."/>
            <person name="Volff J.N."/>
            <person name="Philippe H."/>
            <person name="Lenhard B."/>
            <person name="Roest Crollius H."/>
            <person name="Wincker P."/>
            <person name="Chourrout D."/>
        </authorList>
    </citation>
    <scope>NUCLEOTIDE SEQUENCE [LARGE SCALE GENOMIC DNA]</scope>
</reference>
<evidence type="ECO:0000313" key="2">
    <source>
        <dbReference type="EMBL" id="CBY38602.1"/>
    </source>
</evidence>
<accession>E4YT13</accession>
<gene>
    <name evidence="2" type="ORF">GSOID_T00032554001</name>
</gene>
<feature type="non-terminal residue" evidence="2">
    <location>
        <position position="1"/>
    </location>
</feature>
<sequence length="71" mass="8006">KSSKRTSQKSSKTIYTQIQGAHRRENCSKKRAGPELHRRLGSDSMSFDFGQLFHPSLLKQEAIGDEGLTGW</sequence>
<feature type="region of interest" description="Disordered" evidence="1">
    <location>
        <begin position="1"/>
        <end position="33"/>
    </location>
</feature>
<dbReference type="AlphaFoldDB" id="E4YT13"/>
<proteinExistence type="predicted"/>
<dbReference type="Proteomes" id="UP000011014">
    <property type="component" value="Unassembled WGS sequence"/>
</dbReference>
<name>E4YT13_OIKDI</name>
<dbReference type="EMBL" id="FN655267">
    <property type="protein sequence ID" value="CBY38602.1"/>
    <property type="molecule type" value="Genomic_DNA"/>
</dbReference>